<evidence type="ECO:0000259" key="6">
    <source>
        <dbReference type="Pfam" id="PF13193"/>
    </source>
</evidence>
<dbReference type="Proteomes" id="UP000759131">
    <property type="component" value="Unassembled WGS sequence"/>
</dbReference>
<sequence>MNIAVALLNRGVNSSSLVAFCGVNSIQHTIFIVAIHLLGVTFMPLSPSYGQYEVVQQIKVSGADILVCSSNELSKFSAILNDKNSELKLVVVFDGLHDRHITYEQLRDEGQRFGGKLAKVPHFKVESVEETVFLIHTSGTSGAPKCAIVPHRVILNNFNLVNSAGVNVNAISAFMSPLGHISGANTLPLQLAFGGTMVMFANRQPDFVAQCIQKYQINSVMLYPNLGKHLVDHGYFDRYDMSSLKMVFTGAAAFPVDIARAFIDKYGVIFREATSEYNPGNCGQVIPGTELKVVDLTTGKVLGPNQDGEFYVRGVNMIRGYKNNDKAWAEAVDREGWFRTGDIGHYDDRQCIFITDRMKEVMRVGVGQSYANISPVEIEQYLLTHPSIAEVVVVGVNNKAGTHRPRAYVVLTPGHSVTATAIEEFVS</sequence>
<organism evidence="7">
    <name type="scientific">Medioppia subpectinata</name>
    <dbReference type="NCBI Taxonomy" id="1979941"/>
    <lineage>
        <taxon>Eukaryota</taxon>
        <taxon>Metazoa</taxon>
        <taxon>Ecdysozoa</taxon>
        <taxon>Arthropoda</taxon>
        <taxon>Chelicerata</taxon>
        <taxon>Arachnida</taxon>
        <taxon>Acari</taxon>
        <taxon>Acariformes</taxon>
        <taxon>Sarcoptiformes</taxon>
        <taxon>Oribatida</taxon>
        <taxon>Brachypylina</taxon>
        <taxon>Oppioidea</taxon>
        <taxon>Oppiidae</taxon>
        <taxon>Medioppia</taxon>
    </lineage>
</organism>
<dbReference type="OrthoDB" id="10253869at2759"/>
<feature type="domain" description="AMP-binding enzyme C-terminal" evidence="6">
    <location>
        <begin position="377"/>
        <end position="426"/>
    </location>
</feature>
<dbReference type="PANTHER" id="PTHR24096">
    <property type="entry name" value="LONG-CHAIN-FATTY-ACID--COA LIGASE"/>
    <property type="match status" value="1"/>
</dbReference>
<accession>A0A7R9L4I6</accession>
<dbReference type="GO" id="GO:0016405">
    <property type="term" value="F:CoA-ligase activity"/>
    <property type="evidence" value="ECO:0007669"/>
    <property type="project" value="TreeGrafter"/>
</dbReference>
<evidence type="ECO:0000256" key="2">
    <source>
        <dbReference type="ARBA" id="ARBA00006432"/>
    </source>
</evidence>
<gene>
    <name evidence="7" type="ORF">OSB1V03_LOCUS14124</name>
</gene>
<proteinExistence type="inferred from homology"/>
<dbReference type="Gene3D" id="3.40.50.12780">
    <property type="entry name" value="N-terminal domain of ligase-like"/>
    <property type="match status" value="1"/>
</dbReference>
<dbReference type="GO" id="GO:0005777">
    <property type="term" value="C:peroxisome"/>
    <property type="evidence" value="ECO:0007669"/>
    <property type="project" value="UniProtKB-SubCell"/>
</dbReference>
<dbReference type="Pfam" id="PF13193">
    <property type="entry name" value="AMP-binding_C"/>
    <property type="match status" value="1"/>
</dbReference>
<protein>
    <recommendedName>
        <fullName evidence="9">Luciferase</fullName>
    </recommendedName>
</protein>
<evidence type="ECO:0008006" key="9">
    <source>
        <dbReference type="Google" id="ProtNLM"/>
    </source>
</evidence>
<evidence type="ECO:0000313" key="8">
    <source>
        <dbReference type="Proteomes" id="UP000759131"/>
    </source>
</evidence>
<dbReference type="InterPro" id="IPR042099">
    <property type="entry name" value="ANL_N_sf"/>
</dbReference>
<dbReference type="Gene3D" id="3.30.300.30">
    <property type="match status" value="1"/>
</dbReference>
<dbReference type="EMBL" id="OC867820">
    <property type="protein sequence ID" value="CAD7633728.1"/>
    <property type="molecule type" value="Genomic_DNA"/>
</dbReference>
<feature type="non-terminal residue" evidence="7">
    <location>
        <position position="1"/>
    </location>
</feature>
<dbReference type="AlphaFoldDB" id="A0A7R9L4I6"/>
<keyword evidence="8" id="KW-1185">Reference proteome</keyword>
<evidence type="ECO:0000313" key="7">
    <source>
        <dbReference type="EMBL" id="CAD7633728.1"/>
    </source>
</evidence>
<evidence type="ECO:0000256" key="4">
    <source>
        <dbReference type="ARBA" id="ARBA00023140"/>
    </source>
</evidence>
<comment type="subcellular location">
    <subcellularLocation>
        <location evidence="1">Peroxisome</location>
    </subcellularLocation>
</comment>
<dbReference type="InterPro" id="IPR000873">
    <property type="entry name" value="AMP-dep_synth/lig_dom"/>
</dbReference>
<dbReference type="PANTHER" id="PTHR24096:SF149">
    <property type="entry name" value="AMP-BINDING DOMAIN-CONTAINING PROTEIN-RELATED"/>
    <property type="match status" value="1"/>
</dbReference>
<dbReference type="InterPro" id="IPR025110">
    <property type="entry name" value="AMP-bd_C"/>
</dbReference>
<evidence type="ECO:0000259" key="5">
    <source>
        <dbReference type="Pfam" id="PF00501"/>
    </source>
</evidence>
<dbReference type="InterPro" id="IPR045851">
    <property type="entry name" value="AMP-bd_C_sf"/>
</dbReference>
<dbReference type="EMBL" id="CAJPIZ010013245">
    <property type="protein sequence ID" value="CAG2114158.1"/>
    <property type="molecule type" value="Genomic_DNA"/>
</dbReference>
<name>A0A7R9L4I6_9ACAR</name>
<evidence type="ECO:0000256" key="3">
    <source>
        <dbReference type="ARBA" id="ARBA00022598"/>
    </source>
</evidence>
<keyword evidence="4" id="KW-0576">Peroxisome</keyword>
<reference evidence="7" key="1">
    <citation type="submission" date="2020-11" db="EMBL/GenBank/DDBJ databases">
        <authorList>
            <person name="Tran Van P."/>
        </authorList>
    </citation>
    <scope>NUCLEOTIDE SEQUENCE</scope>
</reference>
<keyword evidence="3" id="KW-0436">Ligase</keyword>
<dbReference type="Pfam" id="PF00501">
    <property type="entry name" value="AMP-binding"/>
    <property type="match status" value="1"/>
</dbReference>
<comment type="similarity">
    <text evidence="2">Belongs to the ATP-dependent AMP-binding enzyme family.</text>
</comment>
<dbReference type="SUPFAM" id="SSF56801">
    <property type="entry name" value="Acetyl-CoA synthetase-like"/>
    <property type="match status" value="1"/>
</dbReference>
<feature type="domain" description="AMP-dependent synthetase/ligase" evidence="5">
    <location>
        <begin position="2"/>
        <end position="321"/>
    </location>
</feature>
<dbReference type="PROSITE" id="PS00455">
    <property type="entry name" value="AMP_BINDING"/>
    <property type="match status" value="1"/>
</dbReference>
<evidence type="ECO:0000256" key="1">
    <source>
        <dbReference type="ARBA" id="ARBA00004275"/>
    </source>
</evidence>
<dbReference type="InterPro" id="IPR020845">
    <property type="entry name" value="AMP-binding_CS"/>
</dbReference>